<keyword evidence="1" id="KW-0812">Transmembrane</keyword>
<sequence>MLLGLITGYTFLHWLIFVDLELFQLNKKITDFVIPIVLTGILNLFILRPRFKILKLDTKRGSWSDFYTIMLWMAMATPIIIAQKYIVSATGKLTELKSINEINKFEHSKYYILNNYYIDKNVIGIHSELDVNDRFSDNFNMHIYFSVPIYEKESDTLKAVPSAWLGVKYQEKIGNNLESRRKKKIYQFFLNHSLKKFNNKNISDFVYLNRLRDSEKRKGFIDAIKSTPIYTPNAIVLEAVNEQFENRNGNKLAWIFGSALICSFIWIIMLMIPKIDEQQLNRILDDSKEK</sequence>
<evidence type="ECO:0000313" key="2">
    <source>
        <dbReference type="EMBL" id="GGE28958.1"/>
    </source>
</evidence>
<accession>A0ABQ1SFD5</accession>
<evidence type="ECO:0000256" key="1">
    <source>
        <dbReference type="SAM" id="Phobius"/>
    </source>
</evidence>
<name>A0ABQ1SFD5_9FLAO</name>
<dbReference type="Proteomes" id="UP000599179">
    <property type="component" value="Unassembled WGS sequence"/>
</dbReference>
<keyword evidence="3" id="KW-1185">Reference proteome</keyword>
<evidence type="ECO:0000313" key="3">
    <source>
        <dbReference type="Proteomes" id="UP000599179"/>
    </source>
</evidence>
<protein>
    <submittedName>
        <fullName evidence="2">Uncharacterized protein</fullName>
    </submittedName>
</protein>
<feature type="transmembrane region" description="Helical" evidence="1">
    <location>
        <begin position="252"/>
        <end position="272"/>
    </location>
</feature>
<keyword evidence="1" id="KW-0472">Membrane</keyword>
<reference evidence="3" key="1">
    <citation type="journal article" date="2019" name="Int. J. Syst. Evol. Microbiol.">
        <title>The Global Catalogue of Microorganisms (GCM) 10K type strain sequencing project: providing services to taxonomists for standard genome sequencing and annotation.</title>
        <authorList>
            <consortium name="The Broad Institute Genomics Platform"/>
            <consortium name="The Broad Institute Genome Sequencing Center for Infectious Disease"/>
            <person name="Wu L."/>
            <person name="Ma J."/>
        </authorList>
    </citation>
    <scope>NUCLEOTIDE SEQUENCE [LARGE SCALE GENOMIC DNA]</scope>
    <source>
        <strain evidence="3">CGMCC 1.12931</strain>
    </source>
</reference>
<organism evidence="2 3">
    <name type="scientific">Psychroflexus planctonicus</name>
    <dbReference type="NCBI Taxonomy" id="1526575"/>
    <lineage>
        <taxon>Bacteria</taxon>
        <taxon>Pseudomonadati</taxon>
        <taxon>Bacteroidota</taxon>
        <taxon>Flavobacteriia</taxon>
        <taxon>Flavobacteriales</taxon>
        <taxon>Flavobacteriaceae</taxon>
        <taxon>Psychroflexus</taxon>
    </lineage>
</organism>
<comment type="caution">
    <text evidence="2">The sequence shown here is derived from an EMBL/GenBank/DDBJ whole genome shotgun (WGS) entry which is preliminary data.</text>
</comment>
<gene>
    <name evidence="2" type="ORF">GCM10010832_06960</name>
</gene>
<keyword evidence="1" id="KW-1133">Transmembrane helix</keyword>
<feature type="transmembrane region" description="Helical" evidence="1">
    <location>
        <begin position="29"/>
        <end position="46"/>
    </location>
</feature>
<feature type="transmembrane region" description="Helical" evidence="1">
    <location>
        <begin position="6"/>
        <end position="22"/>
    </location>
</feature>
<feature type="transmembrane region" description="Helical" evidence="1">
    <location>
        <begin position="66"/>
        <end position="87"/>
    </location>
</feature>
<proteinExistence type="predicted"/>
<dbReference type="EMBL" id="BMGM01000002">
    <property type="protein sequence ID" value="GGE28958.1"/>
    <property type="molecule type" value="Genomic_DNA"/>
</dbReference>